<evidence type="ECO:0000256" key="2">
    <source>
        <dbReference type="ARBA" id="ARBA00022771"/>
    </source>
</evidence>
<name>A0ABP0YSR9_9ROSI</name>
<keyword evidence="2 4" id="KW-0863">Zinc-finger</keyword>
<dbReference type="PANTHER" id="PTHR42647:SF5">
    <property type="entry name" value="SBP (S-RIBONUCLEASE BINDING PROTEIN) FAMILY PROTEIN"/>
    <property type="match status" value="1"/>
</dbReference>
<feature type="region of interest" description="Disordered" evidence="6">
    <location>
        <begin position="24"/>
        <end position="68"/>
    </location>
</feature>
<keyword evidence="3" id="KW-0862">Zinc</keyword>
<feature type="domain" description="RING-type" evidence="7">
    <location>
        <begin position="287"/>
        <end position="322"/>
    </location>
</feature>
<dbReference type="PROSITE" id="PS50089">
    <property type="entry name" value="ZF_RING_2"/>
    <property type="match status" value="1"/>
</dbReference>
<dbReference type="PANTHER" id="PTHR42647">
    <property type="entry name" value="SBP (S-RIBONUCLEASE BINDING PROTEIN) FAMILY PROTEIN"/>
    <property type="match status" value="1"/>
</dbReference>
<evidence type="ECO:0000256" key="3">
    <source>
        <dbReference type="ARBA" id="ARBA00022833"/>
    </source>
</evidence>
<feature type="region of interest" description="Disordered" evidence="6">
    <location>
        <begin position="96"/>
        <end position="130"/>
    </location>
</feature>
<dbReference type="CDD" id="cd16649">
    <property type="entry name" value="mRING-HC-C3HC5_CGRF1-like"/>
    <property type="match status" value="1"/>
</dbReference>
<evidence type="ECO:0000256" key="4">
    <source>
        <dbReference type="PROSITE-ProRule" id="PRU00175"/>
    </source>
</evidence>
<dbReference type="Pfam" id="PF13920">
    <property type="entry name" value="zf-C3HC4_3"/>
    <property type="match status" value="1"/>
</dbReference>
<evidence type="ECO:0000313" key="9">
    <source>
        <dbReference type="Proteomes" id="UP001642487"/>
    </source>
</evidence>
<proteinExistence type="predicted"/>
<feature type="compositionally biased region" description="Polar residues" evidence="6">
    <location>
        <begin position="98"/>
        <end position="111"/>
    </location>
</feature>
<gene>
    <name evidence="8" type="ORF">CITCOLO1_LOCUS13622</name>
</gene>
<keyword evidence="1" id="KW-0479">Metal-binding</keyword>
<dbReference type="InterPro" id="IPR013083">
    <property type="entry name" value="Znf_RING/FYVE/PHD"/>
</dbReference>
<dbReference type="PIRSF" id="PIRSF036836">
    <property type="entry name" value="RNase_bind_SBP1"/>
    <property type="match status" value="1"/>
</dbReference>
<accession>A0ABP0YSR9</accession>
<feature type="compositionally biased region" description="Gly residues" evidence="6">
    <location>
        <begin position="31"/>
        <end position="40"/>
    </location>
</feature>
<dbReference type="Gene3D" id="3.30.40.10">
    <property type="entry name" value="Zinc/RING finger domain, C3HC4 (zinc finger)"/>
    <property type="match status" value="1"/>
</dbReference>
<feature type="coiled-coil region" evidence="5">
    <location>
        <begin position="148"/>
        <end position="248"/>
    </location>
</feature>
<dbReference type="SUPFAM" id="SSF57850">
    <property type="entry name" value="RING/U-box"/>
    <property type="match status" value="1"/>
</dbReference>
<evidence type="ECO:0000256" key="6">
    <source>
        <dbReference type="SAM" id="MobiDB-lite"/>
    </source>
</evidence>
<sequence>MAVQAQYPSNVLLLNRNIQDAEHDYSLQPQPGGGGGGGGVLQQSHALFNNGGGNHLSNLRKRGRDNSVSVSPPIINPLCFQPQIIDLSQLQNHHHPSNVVSTGLRLSSGDQPLNLYHHPPLPPPSQNDSSLVSLSSSVFISDDFSSQIKQHRDEIDQFLQTQEEEMRRALAEKRQRHYRELLEAAEERAARRLREKEVEVEKATRRHAELEARAARLSMEAQAWQEKARAEEAAAAALQAQLQQAIMRGTGIGGGGDGGVVGDCTAEDAESGYIDPGRVLAESGPSCKACRKRVASVVLLPCRHFCVCTVCDHVVRTCPLCRASRNSSVEVYLS</sequence>
<dbReference type="Proteomes" id="UP001642487">
    <property type="component" value="Chromosome 5"/>
</dbReference>
<evidence type="ECO:0000313" key="8">
    <source>
        <dbReference type="EMBL" id="CAK9321547.1"/>
    </source>
</evidence>
<protein>
    <recommendedName>
        <fullName evidence="7">RING-type domain-containing protein</fullName>
    </recommendedName>
</protein>
<evidence type="ECO:0000256" key="1">
    <source>
        <dbReference type="ARBA" id="ARBA00022723"/>
    </source>
</evidence>
<evidence type="ECO:0000259" key="7">
    <source>
        <dbReference type="PROSITE" id="PS50089"/>
    </source>
</evidence>
<evidence type="ECO:0000256" key="5">
    <source>
        <dbReference type="SAM" id="Coils"/>
    </source>
</evidence>
<organism evidence="8 9">
    <name type="scientific">Citrullus colocynthis</name>
    <name type="common">colocynth</name>
    <dbReference type="NCBI Taxonomy" id="252529"/>
    <lineage>
        <taxon>Eukaryota</taxon>
        <taxon>Viridiplantae</taxon>
        <taxon>Streptophyta</taxon>
        <taxon>Embryophyta</taxon>
        <taxon>Tracheophyta</taxon>
        <taxon>Spermatophyta</taxon>
        <taxon>Magnoliopsida</taxon>
        <taxon>eudicotyledons</taxon>
        <taxon>Gunneridae</taxon>
        <taxon>Pentapetalae</taxon>
        <taxon>rosids</taxon>
        <taxon>fabids</taxon>
        <taxon>Cucurbitales</taxon>
        <taxon>Cucurbitaceae</taxon>
        <taxon>Benincaseae</taxon>
        <taxon>Citrullus</taxon>
    </lineage>
</organism>
<dbReference type="InterPro" id="IPR001841">
    <property type="entry name" value="Znf_RING"/>
</dbReference>
<dbReference type="EMBL" id="OZ021739">
    <property type="protein sequence ID" value="CAK9321547.1"/>
    <property type="molecule type" value="Genomic_DNA"/>
</dbReference>
<keyword evidence="5" id="KW-0175">Coiled coil</keyword>
<keyword evidence="9" id="KW-1185">Reference proteome</keyword>
<reference evidence="8 9" key="1">
    <citation type="submission" date="2024-03" db="EMBL/GenBank/DDBJ databases">
        <authorList>
            <person name="Gkanogiannis A."/>
            <person name="Becerra Lopez-Lavalle L."/>
        </authorList>
    </citation>
    <scope>NUCLEOTIDE SEQUENCE [LARGE SCALE GENOMIC DNA]</scope>
</reference>